<dbReference type="InterPro" id="IPR015330">
    <property type="entry name" value="DNA_primase/pol_bifunc_N"/>
</dbReference>
<accession>A0ABV6M4L1</accession>
<comment type="caution">
    <text evidence="2">The sequence shown here is derived from an EMBL/GenBank/DDBJ whole genome shotgun (WGS) entry which is preliminary data.</text>
</comment>
<evidence type="ECO:0000313" key="2">
    <source>
        <dbReference type="EMBL" id="MFC0529626.1"/>
    </source>
</evidence>
<sequence>MSPIKSALWYAASGVPVLPLHTGLGGGRCSCRRPHCDRPGKHPRWHPRLITAGLHQASTDADQVRRWWAAWPEANVGLRTGIAVDVCDVDTDSGLHLLRDLVGDLDDTPLVQTGSGGLHLYFAASGAPSRVRVLPGVDWRGEGGYVVAPPSIHGSGVPYRWIQHGPAPPCPPALLRLVVPPPPPPPPVVRHPGRYASAALDNEAKRVRWAPVGERNNTLYRAARSLGRLAAAGLLDPYDIVSALTPAAIAAGLGPAETARTIHSGLTAGRRAGTVGAMPA</sequence>
<dbReference type="CDD" id="cd04859">
    <property type="entry name" value="Prim_Pol"/>
    <property type="match status" value="1"/>
</dbReference>
<keyword evidence="3" id="KW-1185">Reference proteome</keyword>
<dbReference type="RefSeq" id="WP_377252579.1">
    <property type="nucleotide sequence ID" value="NZ_JBHLUH010000037.1"/>
</dbReference>
<evidence type="ECO:0000259" key="1">
    <source>
        <dbReference type="SMART" id="SM00943"/>
    </source>
</evidence>
<gene>
    <name evidence="2" type="ORF">ACFFIA_18370</name>
</gene>
<dbReference type="Pfam" id="PF09250">
    <property type="entry name" value="Prim-Pol"/>
    <property type="match status" value="1"/>
</dbReference>
<protein>
    <submittedName>
        <fullName evidence="2">Bifunctional DNA primase/polymerase</fullName>
    </submittedName>
</protein>
<dbReference type="SUPFAM" id="SSF56747">
    <property type="entry name" value="Prim-pol domain"/>
    <property type="match status" value="1"/>
</dbReference>
<name>A0ABV6M4L1_9ACTN</name>
<organism evidence="2 3">
    <name type="scientific">Phytohabitans kaempferiae</name>
    <dbReference type="NCBI Taxonomy" id="1620943"/>
    <lineage>
        <taxon>Bacteria</taxon>
        <taxon>Bacillati</taxon>
        <taxon>Actinomycetota</taxon>
        <taxon>Actinomycetes</taxon>
        <taxon>Micromonosporales</taxon>
        <taxon>Micromonosporaceae</taxon>
    </lineage>
</organism>
<reference evidence="2 3" key="1">
    <citation type="submission" date="2024-09" db="EMBL/GenBank/DDBJ databases">
        <authorList>
            <person name="Sun Q."/>
            <person name="Mori K."/>
        </authorList>
    </citation>
    <scope>NUCLEOTIDE SEQUENCE [LARGE SCALE GENOMIC DNA]</scope>
    <source>
        <strain evidence="2 3">TBRC 3947</strain>
    </source>
</reference>
<proteinExistence type="predicted"/>
<dbReference type="EMBL" id="JBHLUH010000037">
    <property type="protein sequence ID" value="MFC0529626.1"/>
    <property type="molecule type" value="Genomic_DNA"/>
</dbReference>
<dbReference type="SMART" id="SM00943">
    <property type="entry name" value="Prim-Pol"/>
    <property type="match status" value="1"/>
</dbReference>
<feature type="domain" description="DNA primase/polymerase bifunctional N-terminal" evidence="1">
    <location>
        <begin position="7"/>
        <end position="174"/>
    </location>
</feature>
<dbReference type="Proteomes" id="UP001589867">
    <property type="component" value="Unassembled WGS sequence"/>
</dbReference>
<evidence type="ECO:0000313" key="3">
    <source>
        <dbReference type="Proteomes" id="UP001589867"/>
    </source>
</evidence>